<name>A0A1F6NY24_9BACT</name>
<proteinExistence type="predicted"/>
<reference evidence="1 2" key="1">
    <citation type="journal article" date="2016" name="Nat. Commun.">
        <title>Thousands of microbial genomes shed light on interconnected biogeochemical processes in an aquifer system.</title>
        <authorList>
            <person name="Anantharaman K."/>
            <person name="Brown C.T."/>
            <person name="Hug L.A."/>
            <person name="Sharon I."/>
            <person name="Castelle C.J."/>
            <person name="Probst A.J."/>
            <person name="Thomas B.C."/>
            <person name="Singh A."/>
            <person name="Wilkins M.J."/>
            <person name="Karaoz U."/>
            <person name="Brodie E.L."/>
            <person name="Williams K.H."/>
            <person name="Hubbard S.S."/>
            <person name="Banfield J.F."/>
        </authorList>
    </citation>
    <scope>NUCLEOTIDE SEQUENCE [LARGE SCALE GENOMIC DNA]</scope>
</reference>
<evidence type="ECO:0000313" key="1">
    <source>
        <dbReference type="EMBL" id="OGH88778.1"/>
    </source>
</evidence>
<dbReference type="AlphaFoldDB" id="A0A1F6NY24"/>
<dbReference type="EMBL" id="MFQZ01000001">
    <property type="protein sequence ID" value="OGH88778.1"/>
    <property type="molecule type" value="Genomic_DNA"/>
</dbReference>
<protein>
    <submittedName>
        <fullName evidence="1">Uncharacterized protein</fullName>
    </submittedName>
</protein>
<dbReference type="Proteomes" id="UP000177907">
    <property type="component" value="Unassembled WGS sequence"/>
</dbReference>
<sequence>MTLGQIATDRKKTVVVVPIGDGKNLSLEDEEWLTLGAFPDVIIEIDSERALPLEAYLVNADQRHLLICPKHGHTIKTADGKPCEYENGQRKLSIQPTNLYADS</sequence>
<comment type="caution">
    <text evidence="1">The sequence shown here is derived from an EMBL/GenBank/DDBJ whole genome shotgun (WGS) entry which is preliminary data.</text>
</comment>
<accession>A0A1F6NY24</accession>
<evidence type="ECO:0000313" key="2">
    <source>
        <dbReference type="Proteomes" id="UP000177907"/>
    </source>
</evidence>
<gene>
    <name evidence="1" type="ORF">A3J93_01660</name>
</gene>
<organism evidence="1 2">
    <name type="scientific">Candidatus Magasanikbacteria bacterium RIFOXYC2_FULL_42_28</name>
    <dbReference type="NCBI Taxonomy" id="1798704"/>
    <lineage>
        <taxon>Bacteria</taxon>
        <taxon>Candidatus Magasanikiibacteriota</taxon>
    </lineage>
</organism>